<keyword evidence="3" id="KW-0413">Isomerase</keyword>
<evidence type="ECO:0000259" key="4">
    <source>
        <dbReference type="Pfam" id="PF01509"/>
    </source>
</evidence>
<dbReference type="SUPFAM" id="SSF55120">
    <property type="entry name" value="Pseudouridine synthase"/>
    <property type="match status" value="1"/>
</dbReference>
<proteinExistence type="predicted"/>
<dbReference type="InterPro" id="IPR020103">
    <property type="entry name" value="PsdUridine_synth_cat_dom_sf"/>
</dbReference>
<dbReference type="EC" id="5.4.99.25" evidence="1"/>
<reference evidence="5" key="1">
    <citation type="journal article" date="2020" name="Nature">
        <title>Giant virus diversity and host interactions through global metagenomics.</title>
        <authorList>
            <person name="Schulz F."/>
            <person name="Roux S."/>
            <person name="Paez-Espino D."/>
            <person name="Jungbluth S."/>
            <person name="Walsh D.A."/>
            <person name="Denef V.J."/>
            <person name="McMahon K.D."/>
            <person name="Konstantinidis K.T."/>
            <person name="Eloe-Fadrosh E.A."/>
            <person name="Kyrpides N.C."/>
            <person name="Woyke T."/>
        </authorList>
    </citation>
    <scope>NUCLEOTIDE SEQUENCE</scope>
    <source>
        <strain evidence="5">GVMAG-M-3300026093-6</strain>
    </source>
</reference>
<evidence type="ECO:0000256" key="1">
    <source>
        <dbReference type="ARBA" id="ARBA00012787"/>
    </source>
</evidence>
<dbReference type="AlphaFoldDB" id="A0A6C0JI12"/>
<evidence type="ECO:0000256" key="2">
    <source>
        <dbReference type="ARBA" id="ARBA00022694"/>
    </source>
</evidence>
<dbReference type="Gene3D" id="3.30.2350.10">
    <property type="entry name" value="Pseudouridine synthase"/>
    <property type="match status" value="1"/>
</dbReference>
<protein>
    <recommendedName>
        <fullName evidence="1">tRNA pseudouridine(55) synthase</fullName>
        <ecNumber evidence="1">5.4.99.25</ecNumber>
    </recommendedName>
</protein>
<dbReference type="GO" id="GO:0006400">
    <property type="term" value="P:tRNA modification"/>
    <property type="evidence" value="ECO:0007669"/>
    <property type="project" value="TreeGrafter"/>
</dbReference>
<dbReference type="InterPro" id="IPR002501">
    <property type="entry name" value="PsdUridine_synth_N"/>
</dbReference>
<evidence type="ECO:0000256" key="3">
    <source>
        <dbReference type="ARBA" id="ARBA00023235"/>
    </source>
</evidence>
<name>A0A6C0JI12_9ZZZZ</name>
<feature type="domain" description="Pseudouridine synthase II N-terminal" evidence="4">
    <location>
        <begin position="19"/>
        <end position="158"/>
    </location>
</feature>
<dbReference type="PANTHER" id="PTHR13767">
    <property type="entry name" value="TRNA-PSEUDOURIDINE SYNTHASE"/>
    <property type="match status" value="1"/>
</dbReference>
<dbReference type="PANTHER" id="PTHR13767:SF2">
    <property type="entry name" value="PSEUDOURIDYLATE SYNTHASE TRUB1"/>
    <property type="match status" value="1"/>
</dbReference>
<organism evidence="5">
    <name type="scientific">viral metagenome</name>
    <dbReference type="NCBI Taxonomy" id="1070528"/>
    <lineage>
        <taxon>unclassified sequences</taxon>
        <taxon>metagenomes</taxon>
        <taxon>organismal metagenomes</taxon>
    </lineage>
</organism>
<evidence type="ECO:0000313" key="5">
    <source>
        <dbReference type="EMBL" id="QHU03418.1"/>
    </source>
</evidence>
<accession>A0A6C0JI12</accession>
<dbReference type="GO" id="GO:0003723">
    <property type="term" value="F:RNA binding"/>
    <property type="evidence" value="ECO:0007669"/>
    <property type="project" value="InterPro"/>
</dbReference>
<keyword evidence="2" id="KW-0819">tRNA processing</keyword>
<dbReference type="Pfam" id="PF01509">
    <property type="entry name" value="TruB_N"/>
    <property type="match status" value="1"/>
</dbReference>
<dbReference type="GO" id="GO:0160148">
    <property type="term" value="F:tRNA pseudouridine(55) synthase activity"/>
    <property type="evidence" value="ECO:0007669"/>
    <property type="project" value="UniProtKB-EC"/>
</dbReference>
<dbReference type="EMBL" id="MN740377">
    <property type="protein sequence ID" value="QHU03418.1"/>
    <property type="molecule type" value="Genomic_DNA"/>
</dbReference>
<sequence length="241" mass="28107">MIVYKNLGETTSEFSERIKNKNNAKKVAICGKLDPMARGYTTVLLDNETKMMNTYLGKDKTYSFYIAVGIKTTSDDILGSIVHSDLKNNYSLDIIAYLNNVIRKQTTQKFHPYSAIKINIDGKRKSLHQLTREGKIDYDILPEKKINISKLEIEKIDNWILREYREVVLRCIGRLSTKSKTIFEYYKIDESWKNLKTQGEIKLIDVTMTVSSGYYIRMIPYYIYRDLGIPTHIFDINRINT</sequence>
<dbReference type="GO" id="GO:1990481">
    <property type="term" value="P:mRNA pseudouridine synthesis"/>
    <property type="evidence" value="ECO:0007669"/>
    <property type="project" value="TreeGrafter"/>
</dbReference>
<dbReference type="InterPro" id="IPR014780">
    <property type="entry name" value="tRNA_psdUridine_synth_TruB"/>
</dbReference>